<dbReference type="InterPro" id="IPR036388">
    <property type="entry name" value="WH-like_DNA-bd_sf"/>
</dbReference>
<evidence type="ECO:0000256" key="2">
    <source>
        <dbReference type="ARBA" id="ARBA00023125"/>
    </source>
</evidence>
<evidence type="ECO:0000256" key="4">
    <source>
        <dbReference type="ARBA" id="ARBA00043263"/>
    </source>
</evidence>
<dbReference type="SUPFAM" id="SSF46785">
    <property type="entry name" value="Winged helix' DNA-binding domain"/>
    <property type="match status" value="1"/>
</dbReference>
<dbReference type="InterPro" id="IPR051011">
    <property type="entry name" value="Metal_resp_trans_reg"/>
</dbReference>
<evidence type="ECO:0000313" key="7">
    <source>
        <dbReference type="Proteomes" id="UP000217065"/>
    </source>
</evidence>
<evidence type="ECO:0000313" key="6">
    <source>
        <dbReference type="EMBL" id="OZS77490.1"/>
    </source>
</evidence>
<dbReference type="InterPro" id="IPR001845">
    <property type="entry name" value="HTH_ArsR_DNA-bd_dom"/>
</dbReference>
<accession>A0A264W1N1</accession>
<dbReference type="AlphaFoldDB" id="A0A264W1N1"/>
<keyword evidence="3" id="KW-0804">Transcription</keyword>
<reference evidence="6 7" key="1">
    <citation type="submission" date="2017-07" db="EMBL/GenBank/DDBJ databases">
        <title>Tetzosporium hominis gen.nov. sp.nov.</title>
        <authorList>
            <person name="Tetz G."/>
            <person name="Tetz V."/>
        </authorList>
    </citation>
    <scope>NUCLEOTIDE SEQUENCE [LARGE SCALE GENOMIC DNA]</scope>
    <source>
        <strain evidence="6 7">VT-49</strain>
    </source>
</reference>
<dbReference type="GO" id="GO:0003700">
    <property type="term" value="F:DNA-binding transcription factor activity"/>
    <property type="evidence" value="ECO:0007669"/>
    <property type="project" value="InterPro"/>
</dbReference>
<evidence type="ECO:0000259" key="5">
    <source>
        <dbReference type="PROSITE" id="PS50987"/>
    </source>
</evidence>
<dbReference type="EMBL" id="NOKQ01000220">
    <property type="protein sequence ID" value="OZS77490.1"/>
    <property type="molecule type" value="Genomic_DNA"/>
</dbReference>
<dbReference type="Gene3D" id="1.10.10.10">
    <property type="entry name" value="Winged helix-like DNA-binding domain superfamily/Winged helix DNA-binding domain"/>
    <property type="match status" value="1"/>
</dbReference>
<dbReference type="PANTHER" id="PTHR43132">
    <property type="entry name" value="ARSENICAL RESISTANCE OPERON REPRESSOR ARSR-RELATED"/>
    <property type="match status" value="1"/>
</dbReference>
<gene>
    <name evidence="6" type="ORF">CF394_09730</name>
</gene>
<dbReference type="OrthoDB" id="9794330at2"/>
<dbReference type="InterPro" id="IPR018334">
    <property type="entry name" value="ArsR_HTH"/>
</dbReference>
<protein>
    <submittedName>
        <fullName evidence="6">Transcriptional regulator</fullName>
    </submittedName>
</protein>
<keyword evidence="4" id="KW-0105">Cadmium resistance</keyword>
<organism evidence="6 7">
    <name type="scientific">Tetzosporium hominis</name>
    <dbReference type="NCBI Taxonomy" id="2020506"/>
    <lineage>
        <taxon>Bacteria</taxon>
        <taxon>Bacillati</taxon>
        <taxon>Bacillota</taxon>
        <taxon>Bacilli</taxon>
        <taxon>Bacillales</taxon>
        <taxon>Caryophanaceae</taxon>
        <taxon>Tetzosporium</taxon>
    </lineage>
</organism>
<evidence type="ECO:0000256" key="3">
    <source>
        <dbReference type="ARBA" id="ARBA00023163"/>
    </source>
</evidence>
<proteinExistence type="predicted"/>
<dbReference type="GO" id="GO:0046686">
    <property type="term" value="P:response to cadmium ion"/>
    <property type="evidence" value="ECO:0007669"/>
    <property type="project" value="UniProtKB-KW"/>
</dbReference>
<keyword evidence="1" id="KW-0805">Transcription regulation</keyword>
<feature type="domain" description="HTH arsR-type" evidence="5">
    <location>
        <begin position="30"/>
        <end position="121"/>
    </location>
</feature>
<name>A0A264W1N1_9BACL</name>
<keyword evidence="7" id="KW-1185">Reference proteome</keyword>
<dbReference type="Pfam" id="PF01022">
    <property type="entry name" value="HTH_5"/>
    <property type="match status" value="1"/>
</dbReference>
<dbReference type="PROSITE" id="PS00846">
    <property type="entry name" value="HTH_ARSR_1"/>
    <property type="match status" value="1"/>
</dbReference>
<dbReference type="SMART" id="SM00418">
    <property type="entry name" value="HTH_ARSR"/>
    <property type="match status" value="1"/>
</dbReference>
<dbReference type="Proteomes" id="UP000217065">
    <property type="component" value="Unassembled WGS sequence"/>
</dbReference>
<dbReference type="GO" id="GO:0003677">
    <property type="term" value="F:DNA binding"/>
    <property type="evidence" value="ECO:0007669"/>
    <property type="project" value="UniProtKB-KW"/>
</dbReference>
<comment type="caution">
    <text evidence="6">The sequence shown here is derived from an EMBL/GenBank/DDBJ whole genome shotgun (WGS) entry which is preliminary data.</text>
</comment>
<dbReference type="PROSITE" id="PS50987">
    <property type="entry name" value="HTH_ARSR_2"/>
    <property type="match status" value="1"/>
</dbReference>
<keyword evidence="2" id="KW-0238">DNA-binding</keyword>
<dbReference type="PRINTS" id="PR00778">
    <property type="entry name" value="HTHARSR"/>
</dbReference>
<dbReference type="NCBIfam" id="NF033788">
    <property type="entry name" value="HTH_metalloreg"/>
    <property type="match status" value="1"/>
</dbReference>
<dbReference type="CDD" id="cd00090">
    <property type="entry name" value="HTH_ARSR"/>
    <property type="match status" value="1"/>
</dbReference>
<evidence type="ECO:0000256" key="1">
    <source>
        <dbReference type="ARBA" id="ARBA00023015"/>
    </source>
</evidence>
<dbReference type="RefSeq" id="WP_094943313.1">
    <property type="nucleotide sequence ID" value="NZ_NOKQ01000220.1"/>
</dbReference>
<dbReference type="InterPro" id="IPR011991">
    <property type="entry name" value="ArsR-like_HTH"/>
</dbReference>
<dbReference type="PANTHER" id="PTHR43132:SF6">
    <property type="entry name" value="HTH-TYPE TRANSCRIPTIONAL REPRESSOR CZRA"/>
    <property type="match status" value="1"/>
</dbReference>
<sequence length="121" mass="13453">MPSQVNKVSADSCEVECTHPEVVERVTPLISQVEGVETIFKALSDATRMKIIYALTQEDELCVCDVAAIIGISTATASHHLRLLRTMGIAKNRKQGKLVYYSVKDHHITDLVKIAIEHHNE</sequence>
<dbReference type="InterPro" id="IPR036390">
    <property type="entry name" value="WH_DNA-bd_sf"/>
</dbReference>